<keyword evidence="3" id="KW-1185">Reference proteome</keyword>
<feature type="transmembrane region" description="Helical" evidence="1">
    <location>
        <begin position="12"/>
        <end position="30"/>
    </location>
</feature>
<reference evidence="2 3" key="1">
    <citation type="submission" date="2024-04" db="EMBL/GenBank/DDBJ databases">
        <title>The reference genome of an endangered Asteraceae, Deinandra increscens subsp. villosa, native to the Central Coast of California.</title>
        <authorList>
            <person name="Guilliams M."/>
            <person name="Hasenstab-Lehman K."/>
            <person name="Meyer R."/>
            <person name="Mcevoy S."/>
        </authorList>
    </citation>
    <scope>NUCLEOTIDE SEQUENCE [LARGE SCALE GENOMIC DNA]</scope>
    <source>
        <tissue evidence="2">Leaf</tissue>
    </source>
</reference>
<organism evidence="2 3">
    <name type="scientific">Deinandra increscens subsp. villosa</name>
    <dbReference type="NCBI Taxonomy" id="3103831"/>
    <lineage>
        <taxon>Eukaryota</taxon>
        <taxon>Viridiplantae</taxon>
        <taxon>Streptophyta</taxon>
        <taxon>Embryophyta</taxon>
        <taxon>Tracheophyta</taxon>
        <taxon>Spermatophyta</taxon>
        <taxon>Magnoliopsida</taxon>
        <taxon>eudicotyledons</taxon>
        <taxon>Gunneridae</taxon>
        <taxon>Pentapetalae</taxon>
        <taxon>asterids</taxon>
        <taxon>campanulids</taxon>
        <taxon>Asterales</taxon>
        <taxon>Asteraceae</taxon>
        <taxon>Asteroideae</taxon>
        <taxon>Heliantheae alliance</taxon>
        <taxon>Madieae</taxon>
        <taxon>Madiinae</taxon>
        <taxon>Deinandra</taxon>
    </lineage>
</organism>
<sequence>MNKRNLAELYRLAIPFVVAIVSSLSVEVAIPKQYFNFTPYDVLETRFKKTVLLTGNLQLQSTSATTIDMDLAIEEYSEEIKRCTLTAAYGLILKPIPFRSMDDL</sequence>
<comment type="caution">
    <text evidence="2">The sequence shown here is derived from an EMBL/GenBank/DDBJ whole genome shotgun (WGS) entry which is preliminary data.</text>
</comment>
<dbReference type="AlphaFoldDB" id="A0AAP0C7D9"/>
<evidence type="ECO:0000256" key="1">
    <source>
        <dbReference type="SAM" id="Phobius"/>
    </source>
</evidence>
<keyword evidence="1" id="KW-0812">Transmembrane</keyword>
<keyword evidence="1" id="KW-1133">Transmembrane helix</keyword>
<dbReference type="Proteomes" id="UP001408789">
    <property type="component" value="Unassembled WGS sequence"/>
</dbReference>
<protein>
    <submittedName>
        <fullName evidence="2">Uncharacterized protein</fullName>
    </submittedName>
</protein>
<proteinExistence type="predicted"/>
<gene>
    <name evidence="2" type="ORF">SSX86_032384</name>
</gene>
<evidence type="ECO:0000313" key="3">
    <source>
        <dbReference type="Proteomes" id="UP001408789"/>
    </source>
</evidence>
<accession>A0AAP0C7D9</accession>
<name>A0AAP0C7D9_9ASTR</name>
<evidence type="ECO:0000313" key="2">
    <source>
        <dbReference type="EMBL" id="KAK9048650.1"/>
    </source>
</evidence>
<keyword evidence="1" id="KW-0472">Membrane</keyword>
<dbReference type="EMBL" id="JBCNJP010010863">
    <property type="protein sequence ID" value="KAK9048650.1"/>
    <property type="molecule type" value="Genomic_DNA"/>
</dbReference>